<dbReference type="GeneID" id="59163196"/>
<protein>
    <submittedName>
        <fullName evidence="2">Uncharacterized protein</fullName>
    </submittedName>
</protein>
<dbReference type="EMBL" id="CP044548">
    <property type="protein sequence ID" value="QFQ29346.2"/>
    <property type="molecule type" value="Genomic_DNA"/>
</dbReference>
<evidence type="ECO:0000313" key="3">
    <source>
        <dbReference type="Proteomes" id="UP000271708"/>
    </source>
</evidence>
<sequence length="123" mass="13983">MAMANGSKVLAWVERDVFTERGAGCRFVVLFMHQTVRTQTPPRNPRPAWRRKRTCRLMQLEVRQRHAALAAPTVDKRAHHRKGEGREAAIKDRPAITREMALCLTARSSRLDESVGVLSQARP</sequence>
<dbReference type="AlphaFoldDB" id="A0A5P8FIM6"/>
<name>A0A5P8FIM6_9MICO</name>
<reference evidence="2 3" key="1">
    <citation type="submission" date="2019-09" db="EMBL/GenBank/DDBJ databases">
        <title>Complete Genome Sequence of Janibacter melonis M714 with both human health impact and industrial applications.</title>
        <authorList>
            <person name="Jin M."/>
            <person name="Zhao Q.R."/>
        </authorList>
    </citation>
    <scope>NUCLEOTIDE SEQUENCE [LARGE SCALE GENOMIC DNA]</scope>
    <source>
        <strain evidence="2 3">M714</strain>
    </source>
</reference>
<gene>
    <name evidence="2" type="ORF">EEW87_001920</name>
</gene>
<accession>A0A5P8FIM6</accession>
<evidence type="ECO:0000313" key="2">
    <source>
        <dbReference type="EMBL" id="QFQ29346.2"/>
    </source>
</evidence>
<dbReference type="KEGG" id="jme:EEW87_001920"/>
<evidence type="ECO:0000256" key="1">
    <source>
        <dbReference type="SAM" id="MobiDB-lite"/>
    </source>
</evidence>
<proteinExistence type="predicted"/>
<dbReference type="Proteomes" id="UP000271708">
    <property type="component" value="Chromosome"/>
</dbReference>
<feature type="region of interest" description="Disordered" evidence="1">
    <location>
        <begin position="68"/>
        <end position="91"/>
    </location>
</feature>
<organism evidence="2 3">
    <name type="scientific">Janibacter melonis</name>
    <dbReference type="NCBI Taxonomy" id="262209"/>
    <lineage>
        <taxon>Bacteria</taxon>
        <taxon>Bacillati</taxon>
        <taxon>Actinomycetota</taxon>
        <taxon>Actinomycetes</taxon>
        <taxon>Micrococcales</taxon>
        <taxon>Intrasporangiaceae</taxon>
        <taxon>Janibacter</taxon>
    </lineage>
</organism>
<dbReference type="RefSeq" id="WP_123091423.1">
    <property type="nucleotide sequence ID" value="NZ_CAJFZZ010000039.1"/>
</dbReference>